<dbReference type="AlphaFoldDB" id="A0A6G0WZA1"/>
<keyword evidence="3" id="KW-1185">Reference proteome</keyword>
<accession>A0A6G0WZA1</accession>
<dbReference type="SUPFAM" id="SSF109993">
    <property type="entry name" value="VPS9 domain"/>
    <property type="match status" value="1"/>
</dbReference>
<reference evidence="2 3" key="1">
    <citation type="submission" date="2019-07" db="EMBL/GenBank/DDBJ databases">
        <title>Genomics analysis of Aphanomyces spp. identifies a new class of oomycete effector associated with host adaptation.</title>
        <authorList>
            <person name="Gaulin E."/>
        </authorList>
    </citation>
    <scope>NUCLEOTIDE SEQUENCE [LARGE SCALE GENOMIC DNA]</scope>
    <source>
        <strain evidence="2 3">ATCC 201684</strain>
    </source>
</reference>
<evidence type="ECO:0000313" key="2">
    <source>
        <dbReference type="EMBL" id="KAF0732928.1"/>
    </source>
</evidence>
<dbReference type="PROSITE" id="PS51205">
    <property type="entry name" value="VPS9"/>
    <property type="match status" value="1"/>
</dbReference>
<evidence type="ECO:0000259" key="1">
    <source>
        <dbReference type="PROSITE" id="PS51205"/>
    </source>
</evidence>
<dbReference type="EMBL" id="VJMJ01000127">
    <property type="protein sequence ID" value="KAF0732928.1"/>
    <property type="molecule type" value="Genomic_DNA"/>
</dbReference>
<dbReference type="Pfam" id="PF02204">
    <property type="entry name" value="VPS9"/>
    <property type="match status" value="1"/>
</dbReference>
<name>A0A6G0WZA1_9STRA</name>
<dbReference type="Gene3D" id="1.20.1050.80">
    <property type="entry name" value="VPS9 domain"/>
    <property type="match status" value="1"/>
</dbReference>
<dbReference type="VEuPathDB" id="FungiDB:AeMF1_010709"/>
<sequence>MSIKAPNPTLDHEKGMLRRVKTVLTPRSLDDKIKHVSAVEDRIALEVAAYKQSLADIEWESKSGMTTFLRRKPSGSLGRIKLHVEAAMHKRAVEVLKAHTNDTAWKDRLRRDTIYRTLYSQRKWLHAILTHAKTVPNSSLRRQSADDIISPASPLRRMSLDECSGEPSSLSYYLVRDTDVSDDMPSDAYLAFESFLLTSHFDKAAIGVGFEKHCGDSLLTLSSTTTFQSLVTQVAQALSDEHDVSATNPELLCFVRQMVYSRVGAVFIAPVAAKLEGDQVTLAQCTGQATALEHLVEVGLPSSTMALRRTMHAFEEMAFFMPDHIVHDLLTAVAILHDEVSAALACDSTSLSADVVLPVLVVVVTHAKLSFLHSQVFAMEALALDNGQTGGEAAYYVALLQAAIAATATL</sequence>
<gene>
    <name evidence="2" type="ORF">Ae201684_010037</name>
</gene>
<feature type="domain" description="VPS9" evidence="1">
    <location>
        <begin position="275"/>
        <end position="410"/>
    </location>
</feature>
<protein>
    <recommendedName>
        <fullName evidence="1">VPS9 domain-containing protein</fullName>
    </recommendedName>
</protein>
<organism evidence="2 3">
    <name type="scientific">Aphanomyces euteiches</name>
    <dbReference type="NCBI Taxonomy" id="100861"/>
    <lineage>
        <taxon>Eukaryota</taxon>
        <taxon>Sar</taxon>
        <taxon>Stramenopiles</taxon>
        <taxon>Oomycota</taxon>
        <taxon>Saprolegniomycetes</taxon>
        <taxon>Saprolegniales</taxon>
        <taxon>Verrucalvaceae</taxon>
        <taxon>Aphanomyces</taxon>
    </lineage>
</organism>
<dbReference type="InterPro" id="IPR037191">
    <property type="entry name" value="VPS9_dom_sf"/>
</dbReference>
<proteinExistence type="predicted"/>
<dbReference type="Proteomes" id="UP000481153">
    <property type="component" value="Unassembled WGS sequence"/>
</dbReference>
<comment type="caution">
    <text evidence="2">The sequence shown here is derived from an EMBL/GenBank/DDBJ whole genome shotgun (WGS) entry which is preliminary data.</text>
</comment>
<evidence type="ECO:0000313" key="3">
    <source>
        <dbReference type="Proteomes" id="UP000481153"/>
    </source>
</evidence>
<dbReference type="InterPro" id="IPR003123">
    <property type="entry name" value="VPS9"/>
</dbReference>